<gene>
    <name evidence="1" type="ORF">SAZU_7890</name>
</gene>
<accession>A0A0K8PYP4</accession>
<evidence type="ECO:0000313" key="1">
    <source>
        <dbReference type="EMBL" id="GAP53010.1"/>
    </source>
</evidence>
<dbReference type="Proteomes" id="UP000053859">
    <property type="component" value="Unassembled WGS sequence"/>
</dbReference>
<dbReference type="AlphaFoldDB" id="A0A0K8PYP4"/>
<dbReference type="EMBL" id="DF968520">
    <property type="protein sequence ID" value="GAP53010.1"/>
    <property type="molecule type" value="Genomic_DNA"/>
</dbReference>
<keyword evidence="2" id="KW-1185">Reference proteome</keyword>
<sequence>MGPCGGGTCVYPCPHLCERRGRGPFLGGHASDVFGGGGAAGAPGTALGRGHTASSVQGLLRVLRDCFAQRAGL</sequence>
<name>A0A0K8PYP4_STRAJ</name>
<dbReference type="PATRIC" id="fig|146537.3.peg.8331"/>
<feature type="non-terminal residue" evidence="1">
    <location>
        <position position="73"/>
    </location>
</feature>
<protein>
    <submittedName>
        <fullName evidence="1">D-hydantoinase</fullName>
    </submittedName>
</protein>
<reference evidence="1" key="1">
    <citation type="journal article" date="2015" name="Genome Announc.">
        <title>Draft Genome Sequence of Thiostrepton-Producing Streptomyces azureus ATCC 14921.</title>
        <authorList>
            <person name="Sakihara K."/>
            <person name="Maeda J."/>
            <person name="Tashiro K."/>
            <person name="Fujino Y."/>
            <person name="Kuhara S."/>
            <person name="Ohshima T."/>
            <person name="Ogata S."/>
            <person name="Doi K."/>
        </authorList>
    </citation>
    <scope>NUCLEOTIDE SEQUENCE [LARGE SCALE GENOMIC DNA]</scope>
    <source>
        <strain evidence="1">ATCC14921</strain>
    </source>
</reference>
<proteinExistence type="predicted"/>
<evidence type="ECO:0000313" key="2">
    <source>
        <dbReference type="Proteomes" id="UP000053859"/>
    </source>
</evidence>
<organism evidence="1 2">
    <name type="scientific">Streptomyces azureus</name>
    <dbReference type="NCBI Taxonomy" id="146537"/>
    <lineage>
        <taxon>Bacteria</taxon>
        <taxon>Bacillati</taxon>
        <taxon>Actinomycetota</taxon>
        <taxon>Actinomycetes</taxon>
        <taxon>Kitasatosporales</taxon>
        <taxon>Streptomycetaceae</taxon>
        <taxon>Streptomyces</taxon>
    </lineage>
</organism>